<dbReference type="HOGENOM" id="CLU_019250_2_2_9"/>
<comment type="pathway">
    <text evidence="1 4">Cofactor biosynthesis; adenosylcobalamin biosynthesis.</text>
</comment>
<evidence type="ECO:0000313" key="8">
    <source>
        <dbReference type="Proteomes" id="UP000005444"/>
    </source>
</evidence>
<evidence type="ECO:0000256" key="3">
    <source>
        <dbReference type="ARBA" id="ARBA00022962"/>
    </source>
</evidence>
<dbReference type="InterPro" id="IPR029062">
    <property type="entry name" value="Class_I_gatase-like"/>
</dbReference>
<dbReference type="HAMAP" id="MF_00028">
    <property type="entry name" value="CobQ"/>
    <property type="match status" value="1"/>
</dbReference>
<accession>G8PEN3</accession>
<dbReference type="GO" id="GO:0009236">
    <property type="term" value="P:cobalamin biosynthetic process"/>
    <property type="evidence" value="ECO:0007669"/>
    <property type="project" value="UniProtKB-UniRule"/>
</dbReference>
<comment type="similarity">
    <text evidence="4">Belongs to the CobB/CobQ family. CobQ subfamily.</text>
</comment>
<dbReference type="CDD" id="cd05389">
    <property type="entry name" value="CobQ_N"/>
    <property type="match status" value="1"/>
</dbReference>
<keyword evidence="3 4" id="KW-0315">Glutamine amidotransferase</keyword>
<dbReference type="GO" id="GO:0015420">
    <property type="term" value="F:ABC-type vitamin B12 transporter activity"/>
    <property type="evidence" value="ECO:0007669"/>
    <property type="project" value="UniProtKB-UniRule"/>
</dbReference>
<dbReference type="PANTHER" id="PTHR21343">
    <property type="entry name" value="DETHIOBIOTIN SYNTHETASE"/>
    <property type="match status" value="1"/>
</dbReference>
<dbReference type="GO" id="GO:0003824">
    <property type="term" value="F:catalytic activity"/>
    <property type="evidence" value="ECO:0007669"/>
    <property type="project" value="InterPro"/>
</dbReference>
<dbReference type="SUPFAM" id="SSF52317">
    <property type="entry name" value="Class I glutamine amidotransferase-like"/>
    <property type="match status" value="1"/>
</dbReference>
<dbReference type="InterPro" id="IPR047045">
    <property type="entry name" value="CobQ_N"/>
</dbReference>
<dbReference type="RefSeq" id="WP_014215836.1">
    <property type="nucleotide sequence ID" value="NC_016605.1"/>
</dbReference>
<dbReference type="InterPro" id="IPR011698">
    <property type="entry name" value="GATase_3"/>
</dbReference>
<evidence type="ECO:0000259" key="5">
    <source>
        <dbReference type="Pfam" id="PF01656"/>
    </source>
</evidence>
<organism evidence="7 8">
    <name type="scientific">Pediococcus claussenii (strain ATCC BAA-344 / DSM 14800 / JCM 18046 / KCTC 3811 / LMG 21948 / P06)</name>
    <dbReference type="NCBI Taxonomy" id="701521"/>
    <lineage>
        <taxon>Bacteria</taxon>
        <taxon>Bacillati</taxon>
        <taxon>Bacillota</taxon>
        <taxon>Bacilli</taxon>
        <taxon>Lactobacillales</taxon>
        <taxon>Lactobacillaceae</taxon>
        <taxon>Pediococcus</taxon>
    </lineage>
</organism>
<dbReference type="PATRIC" id="fig|701521.8.peg.1322"/>
<dbReference type="AlphaFoldDB" id="G8PEN3"/>
<evidence type="ECO:0000256" key="1">
    <source>
        <dbReference type="ARBA" id="ARBA00004953"/>
    </source>
</evidence>
<comment type="function">
    <text evidence="4">Catalyzes amidations at positions B, D, E, and G on adenosylcobyrinic A,C-diamide. NH(2) groups are provided by glutamine, and one molecule of ATP is hydrogenolyzed for each amidation.</text>
</comment>
<dbReference type="InterPro" id="IPR033949">
    <property type="entry name" value="CobQ_GATase1"/>
</dbReference>
<dbReference type="Pfam" id="PF01656">
    <property type="entry name" value="CbiA"/>
    <property type="match status" value="1"/>
</dbReference>
<dbReference type="Gene3D" id="3.40.50.300">
    <property type="entry name" value="P-loop containing nucleotide triphosphate hydrolases"/>
    <property type="match status" value="1"/>
</dbReference>
<dbReference type="InterPro" id="IPR027417">
    <property type="entry name" value="P-loop_NTPase"/>
</dbReference>
<evidence type="ECO:0000256" key="2">
    <source>
        <dbReference type="ARBA" id="ARBA00022573"/>
    </source>
</evidence>
<dbReference type="NCBIfam" id="TIGR00313">
    <property type="entry name" value="cobQ"/>
    <property type="match status" value="1"/>
</dbReference>
<reference evidence="7 8" key="1">
    <citation type="journal article" date="2012" name="J. Bacteriol.">
        <title>Complete Genome Sequence of the Beer Spoilage Organism Pediococcus claussenii ATCC BAA-344T.</title>
        <authorList>
            <person name="Pittet V."/>
            <person name="Abegunde T."/>
            <person name="Marfleet T."/>
            <person name="Haakensen M."/>
            <person name="Morrow K."/>
            <person name="Jayaprakash T."/>
            <person name="Schroeder K."/>
            <person name="Trost B."/>
            <person name="Byrns S."/>
            <person name="Bergsveinson J."/>
            <person name="Kusalik A."/>
            <person name="Ziola B."/>
        </authorList>
    </citation>
    <scope>NUCLEOTIDE SEQUENCE [LARGE SCALE GENOMIC DNA]</scope>
    <source>
        <strain evidence="7 8">ATCC BAA-344</strain>
    </source>
</reference>
<dbReference type="UniPathway" id="UPA00148"/>
<dbReference type="SUPFAM" id="SSF52540">
    <property type="entry name" value="P-loop containing nucleoside triphosphate hydrolases"/>
    <property type="match status" value="1"/>
</dbReference>
<dbReference type="Proteomes" id="UP000005444">
    <property type="component" value="Chromosome"/>
</dbReference>
<dbReference type="eggNOG" id="COG1492">
    <property type="taxonomic scope" value="Bacteria"/>
</dbReference>
<evidence type="ECO:0000313" key="7">
    <source>
        <dbReference type="EMBL" id="AEV95642.1"/>
    </source>
</evidence>
<dbReference type="Pfam" id="PF07685">
    <property type="entry name" value="GATase_3"/>
    <property type="match status" value="1"/>
</dbReference>
<evidence type="ECO:0000259" key="6">
    <source>
        <dbReference type="Pfam" id="PF07685"/>
    </source>
</evidence>
<dbReference type="PROSITE" id="PS51274">
    <property type="entry name" value="GATASE_COBBQ"/>
    <property type="match status" value="1"/>
</dbReference>
<dbReference type="PANTHER" id="PTHR21343:SF1">
    <property type="entry name" value="COBYRIC ACID SYNTHASE"/>
    <property type="match status" value="1"/>
</dbReference>
<dbReference type="CDD" id="cd01750">
    <property type="entry name" value="GATase1_CobQ"/>
    <property type="match status" value="1"/>
</dbReference>
<keyword evidence="2 4" id="KW-0169">Cobalamin biosynthesis</keyword>
<protein>
    <recommendedName>
        <fullName evidence="4">Cobyric acid synthase</fullName>
    </recommendedName>
</protein>
<dbReference type="Gene3D" id="3.40.50.880">
    <property type="match status" value="1"/>
</dbReference>
<dbReference type="STRING" id="701521.PECL_1418"/>
<keyword evidence="8" id="KW-1185">Reference proteome</keyword>
<sequence>MTKRLMFQGTASDSGKSWMVAAFCRYLTNQGNEVVPFKSQNMALNSYITPEGFEMGRAQVFQAEAARKIPNVRMNPVLLKPSTDSESQIIVDGKVIGDMKAKDYFQFKNRLRSFVQNDFDQLASENDVVLLEGAGSPAEINLNKNDFANMGMADMADAPVVLVADIDKGGVFASIYGTIKLLPVEHQKRIKGIIINKFRGDVSLLQNGNNQIEELTGVPVLGVMPMTDLDIDEEDSVALARKSQEKVPGKDLDIAVIVVPKISNYTDFNSFKQYKDVSVRYVRNVSQLGIPDLIIIPGSKNTNEDLSYLRKIGFVDAIKNAHSQGCKVFGICGGYQMLGKKLVDKQHIESQIEEQQGIGLLNVTTYYEDQKTTTQACAQKDGYQLTGYEIHMGKTILGSKVKPFSEIREVNGKKRSRNDGAVSSDLSVNGTYLHGVFDNALWTRHFLNNIRLSKGLEPIFEEVIPIQEYKSQQYDKLAKIFAKNVDVSSLLKILDESEK</sequence>
<evidence type="ECO:0000256" key="4">
    <source>
        <dbReference type="HAMAP-Rule" id="MF_00028"/>
    </source>
</evidence>
<feature type="domain" description="CobB/CobQ-like glutamine amidotransferase" evidence="6">
    <location>
        <begin position="253"/>
        <end position="440"/>
    </location>
</feature>
<dbReference type="KEGG" id="pce:PECL_1418"/>
<feature type="active site" description="Nucleophile" evidence="4">
    <location>
        <position position="332"/>
    </location>
</feature>
<feature type="active site" evidence="4">
    <location>
        <position position="434"/>
    </location>
</feature>
<dbReference type="EMBL" id="CP003137">
    <property type="protein sequence ID" value="AEV95642.1"/>
    <property type="molecule type" value="Genomic_DNA"/>
</dbReference>
<dbReference type="NCBIfam" id="NF001989">
    <property type="entry name" value="PRK00784.1"/>
    <property type="match status" value="1"/>
</dbReference>
<dbReference type="InterPro" id="IPR004459">
    <property type="entry name" value="CobQ_synth"/>
</dbReference>
<dbReference type="InterPro" id="IPR002586">
    <property type="entry name" value="CobQ/CobB/MinD/ParA_Nub-bd_dom"/>
</dbReference>
<name>G8PEN3_PEDCP</name>
<proteinExistence type="inferred from homology"/>
<feature type="domain" description="CobQ/CobB/MinD/ParA nucleotide binding" evidence="5">
    <location>
        <begin position="5"/>
        <end position="228"/>
    </location>
</feature>
<gene>
    <name evidence="7" type="primary">cbiP</name>
    <name evidence="4" type="synonym">cobQ</name>
    <name evidence="7" type="ordered locus">PECL_1418</name>
</gene>